<dbReference type="Gene3D" id="1.10.510.10">
    <property type="entry name" value="Transferase(Phosphotransferase) domain 1"/>
    <property type="match status" value="1"/>
</dbReference>
<evidence type="ECO:0000256" key="15">
    <source>
        <dbReference type="ARBA" id="ARBA00023136"/>
    </source>
</evidence>
<dbReference type="InterPro" id="IPR049492">
    <property type="entry name" value="BD-FAE-like_dom"/>
</dbReference>
<keyword evidence="24" id="KW-1185">Reference proteome</keyword>
<feature type="transmembrane region" description="Helical" evidence="21">
    <location>
        <begin position="710"/>
        <end position="738"/>
    </location>
</feature>
<dbReference type="PROSITE" id="PS50011">
    <property type="entry name" value="PROTEIN_KINASE_DOM"/>
    <property type="match status" value="1"/>
</dbReference>
<dbReference type="Gene3D" id="3.40.50.720">
    <property type="entry name" value="NAD(P)-binding Rossmann-like Domain"/>
    <property type="match status" value="1"/>
</dbReference>
<dbReference type="SMART" id="SM00220">
    <property type="entry name" value="S_TKc"/>
    <property type="match status" value="1"/>
</dbReference>
<keyword evidence="11" id="KW-0256">Endoplasmic reticulum</keyword>
<evidence type="ECO:0000256" key="12">
    <source>
        <dbReference type="ARBA" id="ARBA00022840"/>
    </source>
</evidence>
<dbReference type="InterPro" id="IPR047117">
    <property type="entry name" value="PERK1-13-like"/>
</dbReference>
<dbReference type="PANTHER" id="PTHR47982">
    <property type="entry name" value="PROLINE-RICH RECEPTOR-LIKE PROTEIN KINASE PERK4"/>
    <property type="match status" value="1"/>
</dbReference>
<evidence type="ECO:0000256" key="2">
    <source>
        <dbReference type="ARBA" id="ARBA00004586"/>
    </source>
</evidence>
<dbReference type="GO" id="GO:0000139">
    <property type="term" value="C:Golgi membrane"/>
    <property type="evidence" value="ECO:0007669"/>
    <property type="project" value="UniProtKB-SubCell"/>
</dbReference>
<name>A0A6A6MNH7_HEVBR</name>
<keyword evidence="10" id="KW-0378">Hydrolase</keyword>
<keyword evidence="8" id="KW-0547">Nucleotide-binding</keyword>
<dbReference type="InterPro" id="IPR001245">
    <property type="entry name" value="Ser-Thr/Tyr_kinase_cat_dom"/>
</dbReference>
<keyword evidence="13 21" id="KW-1133">Transmembrane helix</keyword>
<feature type="transmembrane region" description="Helical" evidence="21">
    <location>
        <begin position="640"/>
        <end position="659"/>
    </location>
</feature>
<evidence type="ECO:0000313" key="23">
    <source>
        <dbReference type="EMBL" id="KAF2313746.1"/>
    </source>
</evidence>
<evidence type="ECO:0000256" key="1">
    <source>
        <dbReference type="ARBA" id="ARBA00004162"/>
    </source>
</evidence>
<evidence type="ECO:0000256" key="20">
    <source>
        <dbReference type="SAM" id="MobiDB-lite"/>
    </source>
</evidence>
<evidence type="ECO:0000256" key="9">
    <source>
        <dbReference type="ARBA" id="ARBA00022777"/>
    </source>
</evidence>
<dbReference type="GO" id="GO:0016787">
    <property type="term" value="F:hydrolase activity"/>
    <property type="evidence" value="ECO:0007669"/>
    <property type="project" value="UniProtKB-KW"/>
</dbReference>
<dbReference type="Proteomes" id="UP000467840">
    <property type="component" value="Chromosome 15"/>
</dbReference>
<comment type="catalytic activity">
    <reaction evidence="18">
        <text>L-seryl-[protein] + ATP = O-phospho-L-seryl-[protein] + ADP + H(+)</text>
        <dbReference type="Rhea" id="RHEA:17989"/>
        <dbReference type="Rhea" id="RHEA-COMP:9863"/>
        <dbReference type="Rhea" id="RHEA-COMP:11604"/>
        <dbReference type="ChEBI" id="CHEBI:15378"/>
        <dbReference type="ChEBI" id="CHEBI:29999"/>
        <dbReference type="ChEBI" id="CHEBI:30616"/>
        <dbReference type="ChEBI" id="CHEBI:83421"/>
        <dbReference type="ChEBI" id="CHEBI:456216"/>
        <dbReference type="EC" id="2.7.11.1"/>
    </reaction>
</comment>
<evidence type="ECO:0000256" key="16">
    <source>
        <dbReference type="ARBA" id="ARBA00038028"/>
    </source>
</evidence>
<dbReference type="Gene3D" id="3.40.50.1820">
    <property type="entry name" value="alpha/beta hydrolase"/>
    <property type="match status" value="1"/>
</dbReference>
<feature type="domain" description="Protein kinase" evidence="22">
    <location>
        <begin position="1"/>
        <end position="272"/>
    </location>
</feature>
<keyword evidence="9" id="KW-0418">Kinase</keyword>
<dbReference type="GO" id="GO:0004674">
    <property type="term" value="F:protein serine/threonine kinase activity"/>
    <property type="evidence" value="ECO:0007669"/>
    <property type="project" value="UniProtKB-KW"/>
</dbReference>
<evidence type="ECO:0000256" key="6">
    <source>
        <dbReference type="ARBA" id="ARBA00022679"/>
    </source>
</evidence>
<keyword evidence="14" id="KW-0333">Golgi apparatus</keyword>
<feature type="transmembrane region" description="Helical" evidence="21">
    <location>
        <begin position="894"/>
        <end position="916"/>
    </location>
</feature>
<comment type="subcellular location">
    <subcellularLocation>
        <location evidence="1">Cell membrane</location>
        <topology evidence="1">Single-pass membrane protein</topology>
    </subcellularLocation>
    <subcellularLocation>
        <location evidence="2">Endoplasmic reticulum membrane</location>
    </subcellularLocation>
    <subcellularLocation>
        <location evidence="3">Golgi apparatus membrane</location>
        <topology evidence="3">Multi-pass membrane protein</topology>
    </subcellularLocation>
</comment>
<feature type="region of interest" description="Disordered" evidence="20">
    <location>
        <begin position="577"/>
        <end position="630"/>
    </location>
</feature>
<organism evidence="23 24">
    <name type="scientific">Hevea brasiliensis</name>
    <name type="common">Para rubber tree</name>
    <name type="synonym">Siphonia brasiliensis</name>
    <dbReference type="NCBI Taxonomy" id="3981"/>
    <lineage>
        <taxon>Eukaryota</taxon>
        <taxon>Viridiplantae</taxon>
        <taxon>Streptophyta</taxon>
        <taxon>Embryophyta</taxon>
        <taxon>Tracheophyta</taxon>
        <taxon>Spermatophyta</taxon>
        <taxon>Magnoliopsida</taxon>
        <taxon>eudicotyledons</taxon>
        <taxon>Gunneridae</taxon>
        <taxon>Pentapetalae</taxon>
        <taxon>rosids</taxon>
        <taxon>fabids</taxon>
        <taxon>Malpighiales</taxon>
        <taxon>Euphorbiaceae</taxon>
        <taxon>Crotonoideae</taxon>
        <taxon>Micrandreae</taxon>
        <taxon>Hevea</taxon>
    </lineage>
</organism>
<keyword evidence="15 21" id="KW-0472">Membrane</keyword>
<evidence type="ECO:0000256" key="19">
    <source>
        <dbReference type="ARBA" id="ARBA00049507"/>
    </source>
</evidence>
<evidence type="ECO:0000256" key="4">
    <source>
        <dbReference type="ARBA" id="ARBA00022475"/>
    </source>
</evidence>
<keyword evidence="4" id="KW-1003">Cell membrane</keyword>
<dbReference type="SUPFAM" id="SSF53474">
    <property type="entry name" value="alpha/beta-Hydrolases"/>
    <property type="match status" value="1"/>
</dbReference>
<dbReference type="EMBL" id="JAAGAX010000005">
    <property type="protein sequence ID" value="KAF2313746.1"/>
    <property type="molecule type" value="Genomic_DNA"/>
</dbReference>
<dbReference type="SUPFAM" id="SSF51735">
    <property type="entry name" value="NAD(P)-binding Rossmann-fold domains"/>
    <property type="match status" value="1"/>
</dbReference>
<comment type="similarity">
    <text evidence="16">Belongs to the AB hydrolase superfamily. Isoprenylcysteine methylesterase family.</text>
</comment>
<dbReference type="FunFam" id="1.10.510.10:FF:000173">
    <property type="entry name" value="proline-rich receptor-like protein kinase PERK8"/>
    <property type="match status" value="1"/>
</dbReference>
<dbReference type="InterPro" id="IPR011009">
    <property type="entry name" value="Kinase-like_dom_sf"/>
</dbReference>
<dbReference type="PROSITE" id="PS00108">
    <property type="entry name" value="PROTEIN_KINASE_ST"/>
    <property type="match status" value="1"/>
</dbReference>
<gene>
    <name evidence="23" type="ORF">GH714_013101</name>
</gene>
<evidence type="ECO:0000256" key="5">
    <source>
        <dbReference type="ARBA" id="ARBA00022527"/>
    </source>
</evidence>
<dbReference type="GO" id="GO:0005789">
    <property type="term" value="C:endoplasmic reticulum membrane"/>
    <property type="evidence" value="ECO:0007669"/>
    <property type="project" value="UniProtKB-SubCell"/>
</dbReference>
<dbReference type="Pfam" id="PF07714">
    <property type="entry name" value="PK_Tyr_Ser-Thr"/>
    <property type="match status" value="1"/>
</dbReference>
<feature type="transmembrane region" description="Helical" evidence="21">
    <location>
        <begin position="666"/>
        <end position="686"/>
    </location>
</feature>
<evidence type="ECO:0000256" key="14">
    <source>
        <dbReference type="ARBA" id="ARBA00023034"/>
    </source>
</evidence>
<dbReference type="PANTHER" id="PTHR47982:SF32">
    <property type="entry name" value="NON-SPECIFIC SERINE_THREONINE PROTEIN KINASE"/>
    <property type="match status" value="1"/>
</dbReference>
<dbReference type="Pfam" id="PF20434">
    <property type="entry name" value="BD-FAE"/>
    <property type="match status" value="1"/>
</dbReference>
<dbReference type="InterPro" id="IPR036291">
    <property type="entry name" value="NAD(P)-bd_dom_sf"/>
</dbReference>
<dbReference type="AlphaFoldDB" id="A0A6A6MNH7"/>
<dbReference type="FunFam" id="3.40.50.1820:FF:000084">
    <property type="entry name" value="Isoprenylcysteine alpha-carbonyl methylesterase ICME"/>
    <property type="match status" value="1"/>
</dbReference>
<evidence type="ECO:0000256" key="13">
    <source>
        <dbReference type="ARBA" id="ARBA00022989"/>
    </source>
</evidence>
<evidence type="ECO:0000256" key="10">
    <source>
        <dbReference type="ARBA" id="ARBA00022801"/>
    </source>
</evidence>
<feature type="compositionally biased region" description="Low complexity" evidence="20">
    <location>
        <begin position="845"/>
        <end position="855"/>
    </location>
</feature>
<evidence type="ECO:0000256" key="7">
    <source>
        <dbReference type="ARBA" id="ARBA00022692"/>
    </source>
</evidence>
<keyword evidence="12" id="KW-0067">ATP-binding</keyword>
<dbReference type="SUPFAM" id="SSF56112">
    <property type="entry name" value="Protein kinase-like (PK-like)"/>
    <property type="match status" value="1"/>
</dbReference>
<dbReference type="InterPro" id="IPR000719">
    <property type="entry name" value="Prot_kinase_dom"/>
</dbReference>
<feature type="compositionally biased region" description="Basic residues" evidence="20">
    <location>
        <begin position="835"/>
        <end position="844"/>
    </location>
</feature>
<sequence>MCNNEEASETIGACSGRVEDRVNQPKREKATDVGDQIWYFYAEAELFVLNNLGIEPFMDGMMIFEDLSEQIKKLMEHFDKSKGRPVMDWAIRVKVAAGAARGIAYLHEDCHPRIIHRDIKSSNILLDNNFEARVSDFGLAKIALELDSNTHVTTRVMGTFGYMAPEYATSGKLTEKSDVYSFGVVLLELITGRKPVDASQPLGDESVVEWARPLLAEALDNEDFVALVDPRLEKNYVPREMIRMIEAAAACVRHSAAKRPQMSQVVRALDSLDELSDLSNGMKPGQSEIFDSRQHSAQIRMFQRLAFGSQNYSADFFDNNQMDFEDIKELMKDEEINQLESVVVAKMQDLESLCDAFRGCHAIFHTSSFIDPHGVSGYSEHMAFLETEVARNVIKACSGAAYMRRCIFTSSLLASIWSDDNLDRTIDEGCWSNEEFCRENKDSFGLPWGRRRREGCLGEVKGIESEACNSLPGLLMAPSFPYAHKDTSLPYLKGGSVMLQRGILATGDVNKVADAHVRVYEAMDDGAFGRYLCFDKVVERLDEGMQLENELKRHGLRPGSVVSAEETREDPDLVVEAMTSTGSSQSTKPSSSSSTSSATSNDQTRQRNTGSTTRTSGTSASAGPNTSPTSVRWDRQTIQFSVNAWVFVVAVLAIIPLVPKNLSNRAYRLSFMGTACSSLYSLYTLYGRPRAWNLPALQAYFQSIIATKDFIYFIYCLTFVTSHLCLKFALIPILCRALEQIAKFLRRNFTRSTLYRWERNIIQTFMYWQICILSPAEYDFVTAAVHASPDLDRSFPSPLSPTSSPSSSSSFDADNKIADVHLLSGDLSSNNGRGTAKHQPRRRAAAGGKPAKPQRQQSFGQDIGHAASETYLLTRLTITLLRYLGVGYRWITRLAALAFYAILLMPGFLQVAYYYFFSSQVRRSIIYGYQPRNRLDLYLPENIDGPKPVVAFVTGGAWIIGYKAWGSLLGKQLAERDIIVACIDYRNFPQGTISDMVSDASQGISFICNNISEYGGDPNRIYLMGQSAGAHISACVLVEQALKEARGEETISWSVSQIKGYFGLSGGYNLCKLVDHFNNRGLYRSLFLSIMEGEESLQLFSPEVRVQDQSFKDAVSLLPPITLFHGTADYSIPSTSSQTFVDALQRVGAQADLILYEGKTHTDLFLQDPLRGGKDDLFDHLVAVIHADDKEALAKDATPPPRRRLVPEVLLRLAGHISPF</sequence>
<evidence type="ECO:0000256" key="11">
    <source>
        <dbReference type="ARBA" id="ARBA00022824"/>
    </source>
</evidence>
<accession>A0A6A6MNH7</accession>
<evidence type="ECO:0000256" key="17">
    <source>
        <dbReference type="ARBA" id="ARBA00047899"/>
    </source>
</evidence>
<dbReference type="GO" id="GO:0005524">
    <property type="term" value="F:ATP binding"/>
    <property type="evidence" value="ECO:0007669"/>
    <property type="project" value="UniProtKB-KW"/>
</dbReference>
<reference evidence="23 24" key="1">
    <citation type="journal article" date="2020" name="Mol. Plant">
        <title>The Chromosome-Based Rubber Tree Genome Provides New Insights into Spurge Genome Evolution and Rubber Biosynthesis.</title>
        <authorList>
            <person name="Liu J."/>
            <person name="Shi C."/>
            <person name="Shi C.C."/>
            <person name="Li W."/>
            <person name="Zhang Q.J."/>
            <person name="Zhang Y."/>
            <person name="Li K."/>
            <person name="Lu H.F."/>
            <person name="Shi C."/>
            <person name="Zhu S.T."/>
            <person name="Xiao Z.Y."/>
            <person name="Nan H."/>
            <person name="Yue Y."/>
            <person name="Zhu X.G."/>
            <person name="Wu Y."/>
            <person name="Hong X.N."/>
            <person name="Fan G.Y."/>
            <person name="Tong Y."/>
            <person name="Zhang D."/>
            <person name="Mao C.L."/>
            <person name="Liu Y.L."/>
            <person name="Hao S.J."/>
            <person name="Liu W.Q."/>
            <person name="Lv M.Q."/>
            <person name="Zhang H.B."/>
            <person name="Liu Y."/>
            <person name="Hu-Tang G.R."/>
            <person name="Wang J.P."/>
            <person name="Wang J.H."/>
            <person name="Sun Y.H."/>
            <person name="Ni S.B."/>
            <person name="Chen W.B."/>
            <person name="Zhang X.C."/>
            <person name="Jiao Y.N."/>
            <person name="Eichler E.E."/>
            <person name="Li G.H."/>
            <person name="Liu X."/>
            <person name="Gao L.Z."/>
        </authorList>
    </citation>
    <scope>NUCLEOTIDE SEQUENCE [LARGE SCALE GENOMIC DNA]</scope>
    <source>
        <strain evidence="24">cv. GT1</strain>
        <tissue evidence="23">Leaf</tissue>
    </source>
</reference>
<keyword evidence="6" id="KW-0808">Transferase</keyword>
<comment type="caution">
    <text evidence="23">The sequence shown here is derived from an EMBL/GenBank/DDBJ whole genome shotgun (WGS) entry which is preliminary data.</text>
</comment>
<feature type="compositionally biased region" description="Low complexity" evidence="20">
    <location>
        <begin position="606"/>
        <end position="623"/>
    </location>
</feature>
<comment type="catalytic activity">
    <reaction evidence="19">
        <text>[protein]-C-terminal S-[(2E,6E)-farnesyl]-L-cysteine methyl ester + H2O = [protein]-C-terminal S-[(2E,6E)-farnesyl]-L-cysteine + methanol + H(+)</text>
        <dbReference type="Rhea" id="RHEA:48520"/>
        <dbReference type="Rhea" id="RHEA-COMP:12125"/>
        <dbReference type="Rhea" id="RHEA-COMP:12126"/>
        <dbReference type="ChEBI" id="CHEBI:15377"/>
        <dbReference type="ChEBI" id="CHEBI:15378"/>
        <dbReference type="ChEBI" id="CHEBI:17790"/>
        <dbReference type="ChEBI" id="CHEBI:90510"/>
        <dbReference type="ChEBI" id="CHEBI:90511"/>
        <dbReference type="EC" id="3.1.1.n2"/>
    </reaction>
</comment>
<dbReference type="GO" id="GO:0005886">
    <property type="term" value="C:plasma membrane"/>
    <property type="evidence" value="ECO:0007669"/>
    <property type="project" value="UniProtKB-SubCell"/>
</dbReference>
<evidence type="ECO:0000259" key="22">
    <source>
        <dbReference type="PROSITE" id="PS50011"/>
    </source>
</evidence>
<keyword evidence="7 21" id="KW-0812">Transmembrane</keyword>
<dbReference type="InterPro" id="IPR029058">
    <property type="entry name" value="AB_hydrolase_fold"/>
</dbReference>
<keyword evidence="5" id="KW-0723">Serine/threonine-protein kinase</keyword>
<feature type="compositionally biased region" description="Low complexity" evidence="20">
    <location>
        <begin position="579"/>
        <end position="600"/>
    </location>
</feature>
<evidence type="ECO:0000256" key="18">
    <source>
        <dbReference type="ARBA" id="ARBA00048679"/>
    </source>
</evidence>
<comment type="catalytic activity">
    <reaction evidence="17">
        <text>L-threonyl-[protein] + ATP = O-phospho-L-threonyl-[protein] + ADP + H(+)</text>
        <dbReference type="Rhea" id="RHEA:46608"/>
        <dbReference type="Rhea" id="RHEA-COMP:11060"/>
        <dbReference type="Rhea" id="RHEA-COMP:11605"/>
        <dbReference type="ChEBI" id="CHEBI:15378"/>
        <dbReference type="ChEBI" id="CHEBI:30013"/>
        <dbReference type="ChEBI" id="CHEBI:30616"/>
        <dbReference type="ChEBI" id="CHEBI:61977"/>
        <dbReference type="ChEBI" id="CHEBI:456216"/>
        <dbReference type="EC" id="2.7.11.1"/>
    </reaction>
</comment>
<proteinExistence type="inferred from homology"/>
<feature type="region of interest" description="Disordered" evidence="20">
    <location>
        <begin position="824"/>
        <end position="859"/>
    </location>
</feature>
<evidence type="ECO:0000256" key="8">
    <source>
        <dbReference type="ARBA" id="ARBA00022741"/>
    </source>
</evidence>
<evidence type="ECO:0000256" key="21">
    <source>
        <dbReference type="SAM" id="Phobius"/>
    </source>
</evidence>
<evidence type="ECO:0000256" key="3">
    <source>
        <dbReference type="ARBA" id="ARBA00004653"/>
    </source>
</evidence>
<protein>
    <recommendedName>
        <fullName evidence="22">Protein kinase domain-containing protein</fullName>
    </recommendedName>
</protein>
<evidence type="ECO:0000313" key="24">
    <source>
        <dbReference type="Proteomes" id="UP000467840"/>
    </source>
</evidence>
<dbReference type="InterPro" id="IPR008271">
    <property type="entry name" value="Ser/Thr_kinase_AS"/>
</dbReference>